<dbReference type="EMBL" id="CAJOBD010002542">
    <property type="protein sequence ID" value="CAF3889798.1"/>
    <property type="molecule type" value="Genomic_DNA"/>
</dbReference>
<reference evidence="1" key="1">
    <citation type="submission" date="2021-02" db="EMBL/GenBank/DDBJ databases">
        <authorList>
            <person name="Nowell W R."/>
        </authorList>
    </citation>
    <scope>NUCLEOTIDE SEQUENCE</scope>
</reference>
<name>A0A819GZN0_9BILA</name>
<protein>
    <submittedName>
        <fullName evidence="1">Uncharacterized protein</fullName>
    </submittedName>
</protein>
<dbReference type="Proteomes" id="UP000663836">
    <property type="component" value="Unassembled WGS sequence"/>
</dbReference>
<proteinExistence type="predicted"/>
<comment type="caution">
    <text evidence="1">The sequence shown here is derived from an EMBL/GenBank/DDBJ whole genome shotgun (WGS) entry which is preliminary data.</text>
</comment>
<sequence length="182" mass="21032">MAKRTWNFVDKLFGEDELQSYIIQNAIFITCTEEIEVGKKVIYRCSQYRKYPEHDFQVKVIFSYDGGITVSTSNEYNHAHRASTTQVSIPVREISINSVAAGLSCIQTRRAIEHQYKGVVSRSQLCRLSNYRRSRWIHADRLVTLPVMCSCQTNLKTYVYKHAVGASIHFGLYIIFDPDSYM</sequence>
<dbReference type="AlphaFoldDB" id="A0A819GZN0"/>
<gene>
    <name evidence="1" type="ORF">JBS370_LOCUS20303</name>
</gene>
<accession>A0A819GZN0</accession>
<evidence type="ECO:0000313" key="1">
    <source>
        <dbReference type="EMBL" id="CAF3889798.1"/>
    </source>
</evidence>
<evidence type="ECO:0000313" key="2">
    <source>
        <dbReference type="Proteomes" id="UP000663836"/>
    </source>
</evidence>
<organism evidence="1 2">
    <name type="scientific">Rotaria sordida</name>
    <dbReference type="NCBI Taxonomy" id="392033"/>
    <lineage>
        <taxon>Eukaryota</taxon>
        <taxon>Metazoa</taxon>
        <taxon>Spiralia</taxon>
        <taxon>Gnathifera</taxon>
        <taxon>Rotifera</taxon>
        <taxon>Eurotatoria</taxon>
        <taxon>Bdelloidea</taxon>
        <taxon>Philodinida</taxon>
        <taxon>Philodinidae</taxon>
        <taxon>Rotaria</taxon>
    </lineage>
</organism>